<protein>
    <submittedName>
        <fullName evidence="1">Uncharacterized protein</fullName>
    </submittedName>
</protein>
<name>A0A9X0BL49_9EURO</name>
<keyword evidence="2" id="KW-1185">Reference proteome</keyword>
<evidence type="ECO:0000313" key="2">
    <source>
        <dbReference type="Proteomes" id="UP001147760"/>
    </source>
</evidence>
<dbReference type="OrthoDB" id="4525533at2759"/>
<proteinExistence type="predicted"/>
<accession>A0A9X0BL49</accession>
<comment type="caution">
    <text evidence="1">The sequence shown here is derived from an EMBL/GenBank/DDBJ whole genome shotgun (WGS) entry which is preliminary data.</text>
</comment>
<organism evidence="1 2">
    <name type="scientific">Penicillium desertorum</name>
    <dbReference type="NCBI Taxonomy" id="1303715"/>
    <lineage>
        <taxon>Eukaryota</taxon>
        <taxon>Fungi</taxon>
        <taxon>Dikarya</taxon>
        <taxon>Ascomycota</taxon>
        <taxon>Pezizomycotina</taxon>
        <taxon>Eurotiomycetes</taxon>
        <taxon>Eurotiomycetidae</taxon>
        <taxon>Eurotiales</taxon>
        <taxon>Aspergillaceae</taxon>
        <taxon>Penicillium</taxon>
    </lineage>
</organism>
<reference evidence="1" key="1">
    <citation type="submission" date="2022-12" db="EMBL/GenBank/DDBJ databases">
        <authorList>
            <person name="Petersen C."/>
        </authorList>
    </citation>
    <scope>NUCLEOTIDE SEQUENCE</scope>
    <source>
        <strain evidence="1">IBT 17660</strain>
    </source>
</reference>
<dbReference type="AlphaFoldDB" id="A0A9X0BL49"/>
<gene>
    <name evidence="1" type="ORF">N7530_008692</name>
</gene>
<reference evidence="1" key="2">
    <citation type="journal article" date="2023" name="IMA Fungus">
        <title>Comparative genomic study of the Penicillium genus elucidates a diverse pangenome and 15 lateral gene transfer events.</title>
        <authorList>
            <person name="Petersen C."/>
            <person name="Sorensen T."/>
            <person name="Nielsen M.R."/>
            <person name="Sondergaard T.E."/>
            <person name="Sorensen J.L."/>
            <person name="Fitzpatrick D.A."/>
            <person name="Frisvad J.C."/>
            <person name="Nielsen K.L."/>
        </authorList>
    </citation>
    <scope>NUCLEOTIDE SEQUENCE</scope>
    <source>
        <strain evidence="1">IBT 17660</strain>
    </source>
</reference>
<dbReference type="Proteomes" id="UP001147760">
    <property type="component" value="Unassembled WGS sequence"/>
</dbReference>
<sequence>MTCQNIHWLGAQDAAVFNHLWERDNDDTDHVSLVEIPFENTIETTGAVGSGHFYEDPERNAADELDPEQAQKQAIERQIAEESLFDES</sequence>
<dbReference type="EMBL" id="JAPWDO010000005">
    <property type="protein sequence ID" value="KAJ5471335.1"/>
    <property type="molecule type" value="Genomic_DNA"/>
</dbReference>
<evidence type="ECO:0000313" key="1">
    <source>
        <dbReference type="EMBL" id="KAJ5471335.1"/>
    </source>
</evidence>